<dbReference type="PANTHER" id="PTHR13246:SF1">
    <property type="entry name" value="CYTOSOLIC ENDO-BETA-N-ACETYLGLUCOSAMINIDASE"/>
    <property type="match status" value="1"/>
</dbReference>
<dbReference type="Gene3D" id="2.60.120.260">
    <property type="entry name" value="Galactose-binding domain-like"/>
    <property type="match status" value="1"/>
</dbReference>
<comment type="caution">
    <text evidence="2">The sequence shown here is derived from an EMBL/GenBank/DDBJ whole genome shotgun (WGS) entry which is preliminary data.</text>
</comment>
<evidence type="ECO:0000313" key="2">
    <source>
        <dbReference type="EMBL" id="GKV28250.1"/>
    </source>
</evidence>
<reference evidence="2 3" key="1">
    <citation type="journal article" date="2021" name="Commun. Biol.">
        <title>The genome of Shorea leprosula (Dipterocarpaceae) highlights the ecological relevance of drought in aseasonal tropical rainforests.</title>
        <authorList>
            <person name="Ng K.K.S."/>
            <person name="Kobayashi M.J."/>
            <person name="Fawcett J.A."/>
            <person name="Hatakeyama M."/>
            <person name="Paape T."/>
            <person name="Ng C.H."/>
            <person name="Ang C.C."/>
            <person name="Tnah L.H."/>
            <person name="Lee C.T."/>
            <person name="Nishiyama T."/>
            <person name="Sese J."/>
            <person name="O'Brien M.J."/>
            <person name="Copetti D."/>
            <person name="Mohd Noor M.I."/>
            <person name="Ong R.C."/>
            <person name="Putra M."/>
            <person name="Sireger I.Z."/>
            <person name="Indrioko S."/>
            <person name="Kosugi Y."/>
            <person name="Izuno A."/>
            <person name="Isagi Y."/>
            <person name="Lee S.L."/>
            <person name="Shimizu K.K."/>
        </authorList>
    </citation>
    <scope>NUCLEOTIDE SEQUENCE [LARGE SCALE GENOMIC DNA]</scope>
    <source>
        <strain evidence="2">214</strain>
    </source>
</reference>
<gene>
    <name evidence="2" type="ORF">SLEP1_g37329</name>
</gene>
<dbReference type="InterPro" id="IPR057882">
    <property type="entry name" value="ENGase_C"/>
</dbReference>
<dbReference type="AlphaFoldDB" id="A0AAV5KUV2"/>
<protein>
    <recommendedName>
        <fullName evidence="1">Cytosolic endo-beta-N-acetylglucosaminidase C-terminal domain-containing protein</fullName>
    </recommendedName>
</protein>
<proteinExistence type="predicted"/>
<sequence length="379" mass="41936">MDLLKCATQDLDLPITAGAASDKKHSVYAGIDVFERPVFCAANRRSEWQGRGYHIAVEGRQVSDAPWNNISCQGLQPHLENTTVSASDKIEVLVDLNEASYNGGGNLTFNGELQNGAFFETRIFQAELVLGDSPVNFTYSVKSEENPLFGLSLKFFSEEYGKESFLLATLTMTNILSKLTEVITPNQVRKPEMARGWVLMDYTIRKSGWTLTEINAVCYKPTAKTSKQDPDSESSDQDNTSASVAGKYHVVLGHITIKNSVKSLGFLPATSWLLKSETLQNTGSKLSLNITWKLKDGEEPSFLRYHVYVENAATKTDGKQESKLEDRVKYLGVAHVHAFYVSEIDIPPGVTILKFIIQACAADGAFQKLNDSPYIEVNV</sequence>
<evidence type="ECO:0000259" key="1">
    <source>
        <dbReference type="Pfam" id="PF25529"/>
    </source>
</evidence>
<dbReference type="GO" id="GO:0033925">
    <property type="term" value="F:mannosyl-glycoprotein endo-beta-N-acetylglucosaminidase activity"/>
    <property type="evidence" value="ECO:0007669"/>
    <property type="project" value="InterPro"/>
</dbReference>
<accession>A0AAV5KUV2</accession>
<dbReference type="Pfam" id="PF25529">
    <property type="entry name" value="Ig_ENGASE1_C"/>
    <property type="match status" value="1"/>
</dbReference>
<organism evidence="2 3">
    <name type="scientific">Rubroshorea leprosula</name>
    <dbReference type="NCBI Taxonomy" id="152421"/>
    <lineage>
        <taxon>Eukaryota</taxon>
        <taxon>Viridiplantae</taxon>
        <taxon>Streptophyta</taxon>
        <taxon>Embryophyta</taxon>
        <taxon>Tracheophyta</taxon>
        <taxon>Spermatophyta</taxon>
        <taxon>Magnoliopsida</taxon>
        <taxon>eudicotyledons</taxon>
        <taxon>Gunneridae</taxon>
        <taxon>Pentapetalae</taxon>
        <taxon>rosids</taxon>
        <taxon>malvids</taxon>
        <taxon>Malvales</taxon>
        <taxon>Dipterocarpaceae</taxon>
        <taxon>Rubroshorea</taxon>
    </lineage>
</organism>
<dbReference type="Proteomes" id="UP001054252">
    <property type="component" value="Unassembled WGS sequence"/>
</dbReference>
<evidence type="ECO:0000313" key="3">
    <source>
        <dbReference type="Proteomes" id="UP001054252"/>
    </source>
</evidence>
<dbReference type="PANTHER" id="PTHR13246">
    <property type="entry name" value="ENDO BETA N-ACETYLGLUCOSAMINIDASE"/>
    <property type="match status" value="1"/>
</dbReference>
<dbReference type="EMBL" id="BPVZ01000079">
    <property type="protein sequence ID" value="GKV28250.1"/>
    <property type="molecule type" value="Genomic_DNA"/>
</dbReference>
<keyword evidence="3" id="KW-1185">Reference proteome</keyword>
<feature type="domain" description="Cytosolic endo-beta-N-acetylglucosaminidase C-terminal" evidence="1">
    <location>
        <begin position="271"/>
        <end position="378"/>
    </location>
</feature>
<dbReference type="InterPro" id="IPR032979">
    <property type="entry name" value="ENGase"/>
</dbReference>
<name>A0AAV5KUV2_9ROSI</name>